<keyword evidence="3" id="KW-0547">Nucleotide-binding</keyword>
<dbReference type="AlphaFoldDB" id="A0A2Z6DZQ5"/>
<evidence type="ECO:0000256" key="3">
    <source>
        <dbReference type="ARBA" id="ARBA00022741"/>
    </source>
</evidence>
<dbReference type="InterPro" id="IPR027417">
    <property type="entry name" value="P-loop_NTPase"/>
</dbReference>
<dbReference type="PANTHER" id="PTHR42734:SF5">
    <property type="entry name" value="IRON TRANSPORT SYSTEM ATP-BINDING PROTEIN HI_0361-RELATED"/>
    <property type="match status" value="1"/>
</dbReference>
<sequence>MNPPDTAREALHLDNLTAGYDRHPAIHHLTATIPAGSHVAVLGPNGAGKSTLLKVIAGVLPPITGAVHLPETWRGRVAYLPQHPTWRVDFPLSVFDAVALALWPEVGCWRPLRRDERNRVHAALADMGLTPLAKRPVAALSGGQQQRVRFAQLLVRDAKLILLDEPFTAMDAQTTAWVRQILAQWRERGVTVLAVLHDETIARSDFPWTMLLARELVAFAPTQTIDWDAWRRRAAQPIAPRDDAPWCADAPAAEGV</sequence>
<protein>
    <submittedName>
        <fullName evidence="6">ABC transporter</fullName>
    </submittedName>
</protein>
<dbReference type="Gene3D" id="3.40.50.300">
    <property type="entry name" value="P-loop containing nucleotide triphosphate hydrolases"/>
    <property type="match status" value="1"/>
</dbReference>
<dbReference type="GO" id="GO:0016887">
    <property type="term" value="F:ATP hydrolysis activity"/>
    <property type="evidence" value="ECO:0007669"/>
    <property type="project" value="InterPro"/>
</dbReference>
<dbReference type="PROSITE" id="PS00211">
    <property type="entry name" value="ABC_TRANSPORTER_1"/>
    <property type="match status" value="1"/>
</dbReference>
<evidence type="ECO:0000313" key="7">
    <source>
        <dbReference type="Proteomes" id="UP000262004"/>
    </source>
</evidence>
<comment type="similarity">
    <text evidence="1">Belongs to the ABC transporter superfamily.</text>
</comment>
<dbReference type="Proteomes" id="UP000262004">
    <property type="component" value="Chromosome"/>
</dbReference>
<gene>
    <name evidence="6" type="ORF">HPTL_1749</name>
</gene>
<evidence type="ECO:0000256" key="2">
    <source>
        <dbReference type="ARBA" id="ARBA00022448"/>
    </source>
</evidence>
<dbReference type="PANTHER" id="PTHR42734">
    <property type="entry name" value="METAL TRANSPORT SYSTEM ATP-BINDING PROTEIN TM_0124-RELATED"/>
    <property type="match status" value="1"/>
</dbReference>
<dbReference type="EMBL" id="AP018558">
    <property type="protein sequence ID" value="BBD78007.1"/>
    <property type="molecule type" value="Genomic_DNA"/>
</dbReference>
<evidence type="ECO:0000256" key="4">
    <source>
        <dbReference type="ARBA" id="ARBA00022840"/>
    </source>
</evidence>
<dbReference type="InterPro" id="IPR050153">
    <property type="entry name" value="Metal_Ion_Import_ABC"/>
</dbReference>
<evidence type="ECO:0000313" key="6">
    <source>
        <dbReference type="EMBL" id="BBD78007.1"/>
    </source>
</evidence>
<keyword evidence="7" id="KW-1185">Reference proteome</keyword>
<name>A0A2Z6DZQ5_HYDTE</name>
<feature type="domain" description="ABC transporter" evidence="5">
    <location>
        <begin position="11"/>
        <end position="239"/>
    </location>
</feature>
<dbReference type="KEGG" id="htl:HPTL_1749"/>
<evidence type="ECO:0000259" key="5">
    <source>
        <dbReference type="PROSITE" id="PS50893"/>
    </source>
</evidence>
<dbReference type="PROSITE" id="PS50893">
    <property type="entry name" value="ABC_TRANSPORTER_2"/>
    <property type="match status" value="1"/>
</dbReference>
<dbReference type="InterPro" id="IPR003439">
    <property type="entry name" value="ABC_transporter-like_ATP-bd"/>
</dbReference>
<reference evidence="6 7" key="1">
    <citation type="submission" date="2018-04" db="EMBL/GenBank/DDBJ databases">
        <title>Complete genome sequence of Hydrogenophilus thermoluteolus TH-1.</title>
        <authorList>
            <person name="Arai H."/>
        </authorList>
    </citation>
    <scope>NUCLEOTIDE SEQUENCE [LARGE SCALE GENOMIC DNA]</scope>
    <source>
        <strain evidence="6 7">TH-1</strain>
    </source>
</reference>
<accession>A0A2Z6DZQ5</accession>
<evidence type="ECO:0000256" key="1">
    <source>
        <dbReference type="ARBA" id="ARBA00005417"/>
    </source>
</evidence>
<dbReference type="Pfam" id="PF00005">
    <property type="entry name" value="ABC_tran"/>
    <property type="match status" value="1"/>
</dbReference>
<keyword evidence="2" id="KW-0813">Transport</keyword>
<dbReference type="OrthoDB" id="9806726at2"/>
<dbReference type="InterPro" id="IPR017871">
    <property type="entry name" value="ABC_transporter-like_CS"/>
</dbReference>
<dbReference type="SUPFAM" id="SSF52540">
    <property type="entry name" value="P-loop containing nucleoside triphosphate hydrolases"/>
    <property type="match status" value="1"/>
</dbReference>
<keyword evidence="4" id="KW-0067">ATP-binding</keyword>
<organism evidence="6 7">
    <name type="scientific">Hydrogenophilus thermoluteolus</name>
    <name type="common">Pseudomonas hydrogenothermophila</name>
    <dbReference type="NCBI Taxonomy" id="297"/>
    <lineage>
        <taxon>Bacteria</taxon>
        <taxon>Pseudomonadati</taxon>
        <taxon>Pseudomonadota</taxon>
        <taxon>Hydrogenophilia</taxon>
        <taxon>Hydrogenophilales</taxon>
        <taxon>Hydrogenophilaceae</taxon>
        <taxon>Hydrogenophilus</taxon>
    </lineage>
</organism>
<dbReference type="SMART" id="SM00382">
    <property type="entry name" value="AAA"/>
    <property type="match status" value="1"/>
</dbReference>
<dbReference type="InterPro" id="IPR003593">
    <property type="entry name" value="AAA+_ATPase"/>
</dbReference>
<dbReference type="CDD" id="cd03235">
    <property type="entry name" value="ABC_Metallic_Cations"/>
    <property type="match status" value="1"/>
</dbReference>
<dbReference type="RefSeq" id="WP_119335682.1">
    <property type="nucleotide sequence ID" value="NZ_AP018558.1"/>
</dbReference>
<dbReference type="GO" id="GO:0005524">
    <property type="term" value="F:ATP binding"/>
    <property type="evidence" value="ECO:0007669"/>
    <property type="project" value="UniProtKB-KW"/>
</dbReference>
<proteinExistence type="inferred from homology"/>